<keyword evidence="1" id="KW-0812">Transmembrane</keyword>
<feature type="transmembrane region" description="Helical" evidence="1">
    <location>
        <begin position="44"/>
        <end position="61"/>
    </location>
</feature>
<feature type="domain" description="Acyltransferase 3" evidence="2">
    <location>
        <begin position="8"/>
        <end position="326"/>
    </location>
</feature>
<accession>A0ABX7I0L6</accession>
<dbReference type="InterPro" id="IPR002656">
    <property type="entry name" value="Acyl_transf_3_dom"/>
</dbReference>
<feature type="transmembrane region" description="Helical" evidence="1">
    <location>
        <begin position="12"/>
        <end position="32"/>
    </location>
</feature>
<feature type="transmembrane region" description="Helical" evidence="1">
    <location>
        <begin position="285"/>
        <end position="302"/>
    </location>
</feature>
<dbReference type="InterPro" id="IPR050879">
    <property type="entry name" value="Acyltransferase_3"/>
</dbReference>
<organism evidence="3 4">
    <name type="scientific">Dyadobacter sandarakinus</name>
    <dbReference type="NCBI Taxonomy" id="2747268"/>
    <lineage>
        <taxon>Bacteria</taxon>
        <taxon>Pseudomonadati</taxon>
        <taxon>Bacteroidota</taxon>
        <taxon>Cytophagia</taxon>
        <taxon>Cytophagales</taxon>
        <taxon>Spirosomataceae</taxon>
        <taxon>Dyadobacter</taxon>
    </lineage>
</organism>
<protein>
    <submittedName>
        <fullName evidence="3">Acyltransferase</fullName>
    </submittedName>
</protein>
<feature type="transmembrane region" description="Helical" evidence="1">
    <location>
        <begin position="81"/>
        <end position="98"/>
    </location>
</feature>
<keyword evidence="3" id="KW-0012">Acyltransferase</keyword>
<sequence length="354" mass="40550">MVRTDARIHSLDYLRGLAAISIMLYHMHLLSFGEADASSPLAKVKIYGVTIFFVLSGLTLYKVYVAQFTLSRLSNFFVKRIFRIVPLLWLATFLTYLLDTENIPVKRLVLNFLVLPGIIRPEFFVADGAWSIGNECGFYLFFPFMLMLVRKNKRYIILLLLAAMLPFLYYTYNMLNPGLTLGAQWKYYVNPLSQFIFFVVGMLLGMLADPGQNLRRWAPLLSVAALAAIFLYPAAGEPVVLVSGHTRIWLSLITIALCYFIYISDLSFLPRAVQWALSTLGEISYSVYLLHPVIYAMIRWVFGEHYAAHMYEIIVITIAATLVLSYFSYEYFEKTFMKLAQKYQPGKKSLSPVK</sequence>
<dbReference type="RefSeq" id="WP_204660329.1">
    <property type="nucleotide sequence ID" value="NZ_CP056775.1"/>
</dbReference>
<evidence type="ECO:0000313" key="3">
    <source>
        <dbReference type="EMBL" id="QRQ99568.1"/>
    </source>
</evidence>
<dbReference type="Proteomes" id="UP000612680">
    <property type="component" value="Chromosome"/>
</dbReference>
<dbReference type="PANTHER" id="PTHR23028:SF53">
    <property type="entry name" value="ACYL_TRANSF_3 DOMAIN-CONTAINING PROTEIN"/>
    <property type="match status" value="1"/>
</dbReference>
<feature type="transmembrane region" description="Helical" evidence="1">
    <location>
        <begin position="217"/>
        <end position="235"/>
    </location>
</feature>
<dbReference type="PANTHER" id="PTHR23028">
    <property type="entry name" value="ACETYLTRANSFERASE"/>
    <property type="match status" value="1"/>
</dbReference>
<dbReference type="GO" id="GO:0016746">
    <property type="term" value="F:acyltransferase activity"/>
    <property type="evidence" value="ECO:0007669"/>
    <property type="project" value="UniProtKB-KW"/>
</dbReference>
<evidence type="ECO:0000313" key="4">
    <source>
        <dbReference type="Proteomes" id="UP000612680"/>
    </source>
</evidence>
<feature type="transmembrane region" description="Helical" evidence="1">
    <location>
        <begin position="247"/>
        <end position="264"/>
    </location>
</feature>
<reference evidence="3 4" key="1">
    <citation type="submission" date="2020-06" db="EMBL/GenBank/DDBJ databases">
        <title>Dyadobacter sandarakinus sp. nov., isolated from the soil of the Arctic Yellow River Station.</title>
        <authorList>
            <person name="Zhang Y."/>
            <person name="Peng F."/>
        </authorList>
    </citation>
    <scope>NUCLEOTIDE SEQUENCE [LARGE SCALE GENOMIC DNA]</scope>
    <source>
        <strain evidence="3 4">Q3-56</strain>
    </source>
</reference>
<evidence type="ECO:0000256" key="1">
    <source>
        <dbReference type="SAM" id="Phobius"/>
    </source>
</evidence>
<keyword evidence="4" id="KW-1185">Reference proteome</keyword>
<keyword evidence="1" id="KW-0472">Membrane</keyword>
<feature type="transmembrane region" description="Helical" evidence="1">
    <location>
        <begin position="308"/>
        <end position="329"/>
    </location>
</feature>
<gene>
    <name evidence="3" type="ORF">HWI92_00885</name>
</gene>
<keyword evidence="1" id="KW-1133">Transmembrane helix</keyword>
<feature type="transmembrane region" description="Helical" evidence="1">
    <location>
        <begin position="129"/>
        <end position="148"/>
    </location>
</feature>
<name>A0ABX7I0L6_9BACT</name>
<proteinExistence type="predicted"/>
<dbReference type="EMBL" id="CP056775">
    <property type="protein sequence ID" value="QRQ99568.1"/>
    <property type="molecule type" value="Genomic_DNA"/>
</dbReference>
<feature type="transmembrane region" description="Helical" evidence="1">
    <location>
        <begin position="155"/>
        <end position="172"/>
    </location>
</feature>
<feature type="transmembrane region" description="Helical" evidence="1">
    <location>
        <begin position="192"/>
        <end position="210"/>
    </location>
</feature>
<evidence type="ECO:0000259" key="2">
    <source>
        <dbReference type="Pfam" id="PF01757"/>
    </source>
</evidence>
<dbReference type="Pfam" id="PF01757">
    <property type="entry name" value="Acyl_transf_3"/>
    <property type="match status" value="1"/>
</dbReference>
<keyword evidence="3" id="KW-0808">Transferase</keyword>